<keyword evidence="4" id="KW-1185">Reference proteome</keyword>
<accession>A0AB34L763</accession>
<feature type="compositionally biased region" description="Low complexity" evidence="1">
    <location>
        <begin position="143"/>
        <end position="153"/>
    </location>
</feature>
<protein>
    <recommendedName>
        <fullName evidence="2">Myb-like domain-containing protein</fullName>
    </recommendedName>
</protein>
<evidence type="ECO:0000313" key="3">
    <source>
        <dbReference type="EMBL" id="KAL1591140.1"/>
    </source>
</evidence>
<name>A0AB34L763_9PEZI</name>
<dbReference type="Proteomes" id="UP000803884">
    <property type="component" value="Unassembled WGS sequence"/>
</dbReference>
<feature type="region of interest" description="Disordered" evidence="1">
    <location>
        <begin position="84"/>
        <end position="234"/>
    </location>
</feature>
<proteinExistence type="predicted"/>
<evidence type="ECO:0000259" key="2">
    <source>
        <dbReference type="PROSITE" id="PS50090"/>
    </source>
</evidence>
<reference evidence="3 4" key="1">
    <citation type="journal article" date="2020" name="Microbiol. Resour. Announc.">
        <title>Draft Genome Sequence of a Cladosporium Species Isolated from the Mesophotic Ascidian Didemnum maculosum.</title>
        <authorList>
            <person name="Gioti A."/>
            <person name="Siaperas R."/>
            <person name="Nikolaivits E."/>
            <person name="Le Goff G."/>
            <person name="Ouazzani J."/>
            <person name="Kotoulas G."/>
            <person name="Topakas E."/>
        </authorList>
    </citation>
    <scope>NUCLEOTIDE SEQUENCE [LARGE SCALE GENOMIC DNA]</scope>
    <source>
        <strain evidence="3 4">TM138-S3</strain>
    </source>
</reference>
<feature type="compositionally biased region" description="Low complexity" evidence="1">
    <location>
        <begin position="196"/>
        <end position="214"/>
    </location>
</feature>
<dbReference type="InterPro" id="IPR001005">
    <property type="entry name" value="SANT/Myb"/>
</dbReference>
<dbReference type="PROSITE" id="PS50090">
    <property type="entry name" value="MYB_LIKE"/>
    <property type="match status" value="1"/>
</dbReference>
<evidence type="ECO:0000313" key="4">
    <source>
        <dbReference type="Proteomes" id="UP000803884"/>
    </source>
</evidence>
<dbReference type="GeneID" id="96001939"/>
<comment type="caution">
    <text evidence="3">The sequence shown here is derived from an EMBL/GenBank/DDBJ whole genome shotgun (WGS) entry which is preliminary data.</text>
</comment>
<dbReference type="CDD" id="cd00167">
    <property type="entry name" value="SANT"/>
    <property type="match status" value="1"/>
</dbReference>
<gene>
    <name evidence="3" type="ORF">WHR41_00495</name>
</gene>
<dbReference type="AlphaFoldDB" id="A0AB34L763"/>
<evidence type="ECO:0000256" key="1">
    <source>
        <dbReference type="SAM" id="MobiDB-lite"/>
    </source>
</evidence>
<dbReference type="RefSeq" id="XP_069234245.1">
    <property type="nucleotide sequence ID" value="XM_069369101.1"/>
</dbReference>
<sequence length="355" mass="39327">MDSNNMFPTFSGSITPEQISELDANAIVSTDWYTPNSYAYEQPYLTPFPSSSVEPQQWNQYARASFPDINMSTFPIDQTTNLFQQPIPITPGRPRSSPSTFGPSPESLSWAPSAGLGIQYPTAQPTPLIPAAAFPPTPYQPDPATTTATSNPFPTSPPPTLQQPRPTRPQAPSPYQPIAPAPTTTGTKRRADSLDPPTTTTTTSPTPRTSSTSTSKRRRTASVEGLSESSKTLLRLKEDEDLPWKDIAQQMGSASVPALQMQWRRLRDRRREWGEEDVRALRQACEWWERGRWEIVSAKMLEFGVQDKWQPKSCEKKWREMVAAAQAAQAATTGPGQQFAGTVGAGVPHVWMTYR</sequence>
<feature type="compositionally biased region" description="Pro residues" evidence="1">
    <location>
        <begin position="154"/>
        <end position="180"/>
    </location>
</feature>
<feature type="domain" description="Myb-like" evidence="2">
    <location>
        <begin position="265"/>
        <end position="322"/>
    </location>
</feature>
<dbReference type="EMBL" id="JAAQHG020000001">
    <property type="protein sequence ID" value="KAL1591140.1"/>
    <property type="molecule type" value="Genomic_DNA"/>
</dbReference>
<organism evidence="3 4">
    <name type="scientific">Cladosporium halotolerans</name>
    <dbReference type="NCBI Taxonomy" id="1052096"/>
    <lineage>
        <taxon>Eukaryota</taxon>
        <taxon>Fungi</taxon>
        <taxon>Dikarya</taxon>
        <taxon>Ascomycota</taxon>
        <taxon>Pezizomycotina</taxon>
        <taxon>Dothideomycetes</taxon>
        <taxon>Dothideomycetidae</taxon>
        <taxon>Cladosporiales</taxon>
        <taxon>Cladosporiaceae</taxon>
        <taxon>Cladosporium</taxon>
    </lineage>
</organism>